<sequence length="124" mass="13791">MKHNSCSIGGGCVIRVNLFMHVVCEDMVILLGSALEPDTTPELSPSVSQLPSKHTTIGFLWNSLQKETSTPLPLQSPHLEYHLGSHWLPLSDWSFLLTFCYTLYKALICGHFLVLKLTSAFLCS</sequence>
<keyword evidence="1" id="KW-0812">Transmembrane</keyword>
<dbReference type="EMBL" id="AK020544">
    <property type="protein sequence ID" value="BAB32130.1"/>
    <property type="molecule type" value="mRNA"/>
</dbReference>
<accession>Q9D247</accession>
<reference evidence="2" key="5">
    <citation type="journal article" date="2001" name="Nature">
        <title>Functional annotation of a full-length mouse cDNA collection.</title>
        <authorList>
            <consortium name="The RIKEN Genome Exploration Research Group Phase II Team and the FANTOM Consortium"/>
        </authorList>
    </citation>
    <scope>NUCLEOTIDE SEQUENCE</scope>
    <source>
        <strain evidence="2">C57BL/6J</strain>
        <tissue evidence="2">Urinary bladder</tissue>
    </source>
</reference>
<evidence type="ECO:0000256" key="1">
    <source>
        <dbReference type="SAM" id="Phobius"/>
    </source>
</evidence>
<keyword evidence="1" id="KW-1133">Transmembrane helix</keyword>
<reference evidence="2" key="4">
    <citation type="submission" date="2000-08" db="EMBL/GenBank/DDBJ databases">
        <authorList>
            <person name="Adachi J."/>
            <person name="Aizawa K."/>
            <person name="Akahira S."/>
            <person name="Akimura T."/>
            <person name="Arai A."/>
            <person name="Aono H."/>
            <person name="Arakawa T."/>
            <person name="Bono H."/>
            <person name="Carninci P."/>
            <person name="Fukuda S."/>
            <person name="Fukunishi Y."/>
            <person name="Furuno M."/>
            <person name="Hanagaki T."/>
            <person name="Hara A."/>
            <person name="Hayatsu N."/>
            <person name="Hiramoto K."/>
            <person name="Hiraoka T."/>
            <person name="Hori F."/>
            <person name="Imotani K."/>
            <person name="Ishii Y."/>
            <person name="Itoh M."/>
            <person name="Izawa M."/>
            <person name="Kasukawa T."/>
            <person name="Kato H."/>
            <person name="Kawai J."/>
            <person name="Kojima Y."/>
            <person name="Konno H."/>
            <person name="Kouda M."/>
            <person name="Koya S."/>
            <person name="Kurihara C."/>
            <person name="Matsuyama T."/>
            <person name="Miyazaki A."/>
            <person name="Nishi K."/>
            <person name="Nomura K."/>
            <person name="Numazaki R."/>
            <person name="Ohno M."/>
            <person name="Okazaki Y."/>
            <person name="Okido T."/>
            <person name="Owa C."/>
            <person name="Saito H."/>
            <person name="Saito R."/>
            <person name="Sakai C."/>
            <person name="Sakai K."/>
            <person name="Sano H."/>
            <person name="Sasaki D."/>
            <person name="Shibata K."/>
            <person name="Shibata Y."/>
            <person name="Shinagawa A."/>
            <person name="Shiraki T."/>
            <person name="Sogabe Y."/>
            <person name="Suzuki H."/>
            <person name="Tagami M."/>
            <person name="Tagawa A."/>
            <person name="Takahashi F."/>
            <person name="Tanaka T."/>
            <person name="Tejima Y."/>
            <person name="Toya T."/>
            <person name="Yamamura T."/>
            <person name="Yasunishi A."/>
            <person name="Yoshida K."/>
            <person name="Yoshino M."/>
            <person name="Muramatsu M."/>
            <person name="Hayashizaki Y."/>
        </authorList>
    </citation>
    <scope>NUCLEOTIDE SEQUENCE</scope>
    <source>
        <strain evidence="2">C57BL/6J</strain>
        <tissue evidence="2">Urinary bladder</tissue>
    </source>
</reference>
<dbReference type="MGI" id="MGI:1924613">
    <property type="gene designation" value="9530004P13Rik"/>
</dbReference>
<organism evidence="2">
    <name type="scientific">Mus musculus</name>
    <name type="common">Mouse</name>
    <dbReference type="NCBI Taxonomy" id="10090"/>
    <lineage>
        <taxon>Eukaryota</taxon>
        <taxon>Metazoa</taxon>
        <taxon>Chordata</taxon>
        <taxon>Craniata</taxon>
        <taxon>Vertebrata</taxon>
        <taxon>Euteleostomi</taxon>
        <taxon>Mammalia</taxon>
        <taxon>Eutheria</taxon>
        <taxon>Euarchontoglires</taxon>
        <taxon>Glires</taxon>
        <taxon>Rodentia</taxon>
        <taxon>Myomorpha</taxon>
        <taxon>Muroidea</taxon>
        <taxon>Muridae</taxon>
        <taxon>Murinae</taxon>
        <taxon>Mus</taxon>
        <taxon>Mus</taxon>
    </lineage>
</organism>
<reference evidence="2" key="2">
    <citation type="journal article" date="2000" name="Genome Res.">
        <title>Normalization and subtraction of cap-trapper-selected cDNAs to prepare full-length cDNA libraries for rapid discovery of new genes.</title>
        <authorList>
            <person name="Carninci P."/>
            <person name="Shibata Y."/>
            <person name="Hayatsu N."/>
            <person name="Sugahara Y."/>
            <person name="Shibata K."/>
            <person name="Itoh M."/>
            <person name="Konno H."/>
            <person name="Okazaki Y."/>
            <person name="Muramatsu M."/>
            <person name="Hayashizaki Y."/>
        </authorList>
    </citation>
    <scope>NUCLEOTIDE SEQUENCE</scope>
    <source>
        <strain evidence="2">C57BL/6J</strain>
        <tissue evidence="2">Urinary bladder</tissue>
    </source>
</reference>
<reference evidence="2" key="7">
    <citation type="journal article" date="2005" name="Science">
        <title>The Transcriptional Landscape of the Mammalian Genome.</title>
        <authorList>
            <consortium name="The FANTOM Consortium"/>
            <consortium name="Riken Genome Exploration Research Group and Genome Science Group (Genome Network Project Core Group)"/>
        </authorList>
    </citation>
    <scope>NUCLEOTIDE SEQUENCE</scope>
    <source>
        <strain evidence="2">C57BL/6J</strain>
        <tissue evidence="2">Urinary bladder</tissue>
    </source>
</reference>
<reference evidence="2" key="3">
    <citation type="journal article" date="2000" name="Genome Res.">
        <title>RIKEN integrated sequence analysis (RISA) system--384-format sequencing pipeline with 384 multicapillary sequencer.</title>
        <authorList>
            <person name="Shibata K."/>
            <person name="Itoh M."/>
            <person name="Aizawa K."/>
            <person name="Nagaoka S."/>
            <person name="Sasaki N."/>
            <person name="Carninci P."/>
            <person name="Konno H."/>
            <person name="Akiyama J."/>
            <person name="Nishi K."/>
            <person name="Kitsunai T."/>
            <person name="Tashiro H."/>
            <person name="Itoh M."/>
            <person name="Sumi N."/>
            <person name="Ishii Y."/>
            <person name="Nakamura S."/>
            <person name="Hazama M."/>
            <person name="Nishine T."/>
            <person name="Harada A."/>
            <person name="Yamamoto R."/>
            <person name="Matsumoto H."/>
            <person name="Sakaguchi S."/>
            <person name="Ikegami T."/>
            <person name="Kashiwagi K."/>
            <person name="Fujiwake S."/>
            <person name="Inoue K."/>
            <person name="Togawa Y."/>
            <person name="Izawa M."/>
            <person name="Ohara E."/>
            <person name="Watahiki M."/>
            <person name="Yoneda Y."/>
            <person name="Ishikawa T."/>
            <person name="Ozawa K."/>
            <person name="Tanaka T."/>
            <person name="Matsuura S."/>
            <person name="Kawai J."/>
            <person name="Okazaki Y."/>
            <person name="Muramatsu M."/>
            <person name="Inoue Y."/>
            <person name="Kira A."/>
            <person name="Hayashizaki Y."/>
        </authorList>
    </citation>
    <scope>NUCLEOTIDE SEQUENCE</scope>
    <source>
        <strain evidence="2">C57BL/6J</strain>
        <tissue evidence="2">Urinary bladder</tissue>
    </source>
</reference>
<evidence type="ECO:0000313" key="2">
    <source>
        <dbReference type="EMBL" id="BAB32130.1"/>
    </source>
</evidence>
<dbReference type="AlphaFoldDB" id="Q9D247"/>
<gene>
    <name evidence="3" type="primary">9530004P13Rik</name>
</gene>
<protein>
    <submittedName>
        <fullName evidence="2">Uncharacterized protein</fullName>
    </submittedName>
</protein>
<reference evidence="2" key="8">
    <citation type="journal article" date="2005" name="Science">
        <title>Antisense Transcription in the Mammalian Transcriptome.</title>
        <authorList>
            <consortium name="RIKEN Genome Exploration Research Group and Genome Science Group (Genome Network Project Core Group) and the FANTOM Consortium"/>
        </authorList>
    </citation>
    <scope>NUCLEOTIDE SEQUENCE</scope>
    <source>
        <strain evidence="2">C57BL/6J</strain>
        <tissue evidence="2">Urinary bladder</tissue>
    </source>
</reference>
<keyword evidence="1" id="KW-0472">Membrane</keyword>
<evidence type="ECO:0000313" key="3">
    <source>
        <dbReference type="MGI" id="MGI:1924613"/>
    </source>
</evidence>
<dbReference type="AGR" id="MGI:1924613"/>
<name>Q9D247_MOUSE</name>
<reference evidence="2" key="6">
    <citation type="journal article" date="2002" name="Nature">
        <title>Analysis of the mouse transcriptome based on functional annotation of 60,770 full-length cDNAs.</title>
        <authorList>
            <consortium name="The FANTOM Consortium and the RIKEN Genome Exploration Research Group Phase I and II Team"/>
        </authorList>
    </citation>
    <scope>NUCLEOTIDE SEQUENCE</scope>
    <source>
        <strain evidence="2">C57BL/6J</strain>
        <tissue evidence="2">Urinary bladder</tissue>
    </source>
</reference>
<reference evidence="2" key="1">
    <citation type="journal article" date="1999" name="Methods Enzymol.">
        <title>High-efficiency full-length cDNA cloning.</title>
        <authorList>
            <person name="Carninci P."/>
            <person name="Hayashizaki Y."/>
        </authorList>
    </citation>
    <scope>NUCLEOTIDE SEQUENCE</scope>
    <source>
        <strain evidence="2">C57BL/6J</strain>
        <tissue evidence="2">Urinary bladder</tissue>
    </source>
</reference>
<feature type="transmembrane region" description="Helical" evidence="1">
    <location>
        <begin position="93"/>
        <end position="115"/>
    </location>
</feature>
<proteinExistence type="evidence at transcript level"/>